<feature type="chain" id="PRO_5040366761" evidence="2">
    <location>
        <begin position="20"/>
        <end position="321"/>
    </location>
</feature>
<evidence type="ECO:0000256" key="2">
    <source>
        <dbReference type="SAM" id="SignalP"/>
    </source>
</evidence>
<evidence type="ECO:0000313" key="3">
    <source>
        <dbReference type="EMBL" id="KAF9879343.1"/>
    </source>
</evidence>
<feature type="signal peptide" evidence="2">
    <location>
        <begin position="1"/>
        <end position="19"/>
    </location>
</feature>
<reference evidence="3" key="2">
    <citation type="submission" date="2020-11" db="EMBL/GenBank/DDBJ databases">
        <title>Whole genome sequencing of Colletotrichum sp.</title>
        <authorList>
            <person name="Li H."/>
        </authorList>
    </citation>
    <scope>NUCLEOTIDE SEQUENCE</scope>
    <source>
        <strain evidence="3">CkLH20</strain>
    </source>
</reference>
<dbReference type="AlphaFoldDB" id="A0A9P6LMZ3"/>
<dbReference type="RefSeq" id="XP_038748804.1">
    <property type="nucleotide sequence ID" value="XM_038885605.1"/>
</dbReference>
<name>A0A9P6LMZ3_9PEZI</name>
<reference evidence="3" key="1">
    <citation type="submission" date="2020-03" db="EMBL/GenBank/DDBJ databases">
        <authorList>
            <person name="He L."/>
        </authorList>
    </citation>
    <scope>NUCLEOTIDE SEQUENCE</scope>
    <source>
        <strain evidence="3">CkLH20</strain>
    </source>
</reference>
<evidence type="ECO:0000256" key="1">
    <source>
        <dbReference type="SAM" id="MobiDB-lite"/>
    </source>
</evidence>
<gene>
    <name evidence="3" type="ORF">CkaCkLH20_02886</name>
</gene>
<comment type="caution">
    <text evidence="3">The sequence shown here is derived from an EMBL/GenBank/DDBJ whole genome shotgun (WGS) entry which is preliminary data.</text>
</comment>
<sequence length="321" mass="35511">MRVTTALAAAASLASVATAQHNFTDAELQESIRISADHGLNLALKADKADAADADTNGRTLCNCSTNKNAPAESYKFCLRKLFNAHPEVPADFPRDPTGAPLIKCTRTKTNALPSVSFAKREIETGGDGGESGGPEEVNNNKNKPRQLVAGDVLQPPNLSEEEYKAIVDMRMSFYCPDVDFPELEHHCRSKISAALPDYPEDYPRDKRGLPADSALLSEEEAGALEKREQGRFDIDGFGDAVTRGCEIERRMAAYCPEATDECRKKMREVYPEYPEDYPRNRLGMRKMGNVPAKYQQLCKGTPRVKPESDKTIDTAWTGFW</sequence>
<organism evidence="3 4">
    <name type="scientific">Colletotrichum karsti</name>
    <dbReference type="NCBI Taxonomy" id="1095194"/>
    <lineage>
        <taxon>Eukaryota</taxon>
        <taxon>Fungi</taxon>
        <taxon>Dikarya</taxon>
        <taxon>Ascomycota</taxon>
        <taxon>Pezizomycotina</taxon>
        <taxon>Sordariomycetes</taxon>
        <taxon>Hypocreomycetidae</taxon>
        <taxon>Glomerellales</taxon>
        <taxon>Glomerellaceae</taxon>
        <taxon>Colletotrichum</taxon>
        <taxon>Colletotrichum boninense species complex</taxon>
    </lineage>
</organism>
<protein>
    <submittedName>
        <fullName evidence="3">Uncharacterized protein</fullName>
    </submittedName>
</protein>
<keyword evidence="2" id="KW-0732">Signal</keyword>
<proteinExistence type="predicted"/>
<evidence type="ECO:0000313" key="4">
    <source>
        <dbReference type="Proteomes" id="UP000781932"/>
    </source>
</evidence>
<dbReference type="Proteomes" id="UP000781932">
    <property type="component" value="Unassembled WGS sequence"/>
</dbReference>
<feature type="region of interest" description="Disordered" evidence="1">
    <location>
        <begin position="116"/>
        <end position="150"/>
    </location>
</feature>
<accession>A0A9P6LMZ3</accession>
<dbReference type="GeneID" id="62158679"/>
<dbReference type="EMBL" id="JAATWM020000007">
    <property type="protein sequence ID" value="KAF9879343.1"/>
    <property type="molecule type" value="Genomic_DNA"/>
</dbReference>
<keyword evidence="4" id="KW-1185">Reference proteome</keyword>